<evidence type="ECO:0000313" key="5">
    <source>
        <dbReference type="Proteomes" id="UP000440578"/>
    </source>
</evidence>
<keyword evidence="5" id="KW-1185">Reference proteome</keyword>
<comment type="subcellular location">
    <subcellularLocation>
        <location evidence="3">Golgi apparatus</location>
        <location evidence="3">Golgi stack membrane</location>
        <topology evidence="3">Single-pass type II membrane protein</topology>
    </subcellularLocation>
</comment>
<dbReference type="GO" id="GO:0032580">
    <property type="term" value="C:Golgi cisterna membrane"/>
    <property type="evidence" value="ECO:0007669"/>
    <property type="project" value="UniProtKB-SubCell"/>
</dbReference>
<evidence type="ECO:0000256" key="1">
    <source>
        <dbReference type="ARBA" id="ARBA00022676"/>
    </source>
</evidence>
<keyword evidence="2 3" id="KW-0808">Transferase</keyword>
<gene>
    <name evidence="4" type="primary">Fut1_1</name>
    <name evidence="4" type="ORF">FJT64_016825</name>
</gene>
<dbReference type="UniPathway" id="UPA00378"/>
<protein>
    <recommendedName>
        <fullName evidence="3">L-Fucosyltransferase</fullName>
        <ecNumber evidence="3">2.4.1.-</ecNumber>
    </recommendedName>
</protein>
<comment type="pathway">
    <text evidence="3">Protein modification; protein glycosylation.</text>
</comment>
<dbReference type="PANTHER" id="PTHR11927:SF9">
    <property type="entry name" value="L-FUCOSYLTRANSFERASE"/>
    <property type="match status" value="1"/>
</dbReference>
<dbReference type="EC" id="2.4.1.-" evidence="3"/>
<dbReference type="Pfam" id="PF01531">
    <property type="entry name" value="Glyco_transf_11"/>
    <property type="match status" value="1"/>
</dbReference>
<organism evidence="4 5">
    <name type="scientific">Amphibalanus amphitrite</name>
    <name type="common">Striped barnacle</name>
    <name type="synonym">Balanus amphitrite</name>
    <dbReference type="NCBI Taxonomy" id="1232801"/>
    <lineage>
        <taxon>Eukaryota</taxon>
        <taxon>Metazoa</taxon>
        <taxon>Ecdysozoa</taxon>
        <taxon>Arthropoda</taxon>
        <taxon>Crustacea</taxon>
        <taxon>Multicrustacea</taxon>
        <taxon>Cirripedia</taxon>
        <taxon>Thoracica</taxon>
        <taxon>Thoracicalcarea</taxon>
        <taxon>Balanomorpha</taxon>
        <taxon>Balanoidea</taxon>
        <taxon>Balanidae</taxon>
        <taxon>Amphibalaninae</taxon>
        <taxon>Amphibalanus</taxon>
    </lineage>
</organism>
<comment type="similarity">
    <text evidence="3">Belongs to the glycosyltransferase 11 family.</text>
</comment>
<dbReference type="GO" id="GO:0008107">
    <property type="term" value="F:galactoside 2-alpha-L-fucosyltransferase activity"/>
    <property type="evidence" value="ECO:0007669"/>
    <property type="project" value="InterPro"/>
</dbReference>
<dbReference type="PANTHER" id="PTHR11927">
    <property type="entry name" value="GALACTOSIDE 2-L-FUCOSYLTRANSFERASE"/>
    <property type="match status" value="1"/>
</dbReference>
<dbReference type="AlphaFoldDB" id="A0A6A4X2H0"/>
<name>A0A6A4X2H0_AMPAM</name>
<keyword evidence="3" id="KW-0333">Golgi apparatus</keyword>
<proteinExistence type="inferred from homology"/>
<dbReference type="CDD" id="cd11301">
    <property type="entry name" value="Fut1_Fut2_like"/>
    <property type="match status" value="1"/>
</dbReference>
<dbReference type="OrthoDB" id="10010525at2759"/>
<dbReference type="EMBL" id="VIIS01000172">
    <property type="protein sequence ID" value="KAF0312413.1"/>
    <property type="molecule type" value="Genomic_DNA"/>
</dbReference>
<keyword evidence="1 3" id="KW-0328">Glycosyltransferase</keyword>
<evidence type="ECO:0000256" key="3">
    <source>
        <dbReference type="RuleBase" id="RU363129"/>
    </source>
</evidence>
<comment type="caution">
    <text evidence="4">The sequence shown here is derived from an EMBL/GenBank/DDBJ whole genome shotgun (WGS) entry which is preliminary data.</text>
</comment>
<evidence type="ECO:0000313" key="4">
    <source>
        <dbReference type="EMBL" id="KAF0312413.1"/>
    </source>
</evidence>
<keyword evidence="3" id="KW-0812">Transmembrane</keyword>
<reference evidence="4 5" key="1">
    <citation type="submission" date="2019-07" db="EMBL/GenBank/DDBJ databases">
        <title>Draft genome assembly of a fouling barnacle, Amphibalanus amphitrite (Darwin, 1854): The first reference genome for Thecostraca.</title>
        <authorList>
            <person name="Kim W."/>
        </authorList>
    </citation>
    <scope>NUCLEOTIDE SEQUENCE [LARGE SCALE GENOMIC DNA]</scope>
    <source>
        <strain evidence="4">SNU_AA5</strain>
        <tissue evidence="4">Soma without cirri and trophi</tissue>
    </source>
</reference>
<sequence length="257" mass="28820">MSEYATLLAAAGELRRPAWLHPDMARTLAVYFGRLWVPVLPISCRVNWTIISTEELMAKRPDSDTNHMIGGFPHAVPLFHPLRARLLRDFTFRKELRQRADLRLAELAYQAAVTAPTFIGVHVRRTDYSTWLARSVRGRVAGVSYLRRAVALMKSRHRNSLFVVVSDDPEWCRKNLRGLQRVVVAGDGVQNRPGADLALLAACNHTVVTHGTFGFWAAYLAGGEVVAPTGYGRRPTGLEQDVRRARLGWTWLPAKGQ</sequence>
<dbReference type="InterPro" id="IPR002516">
    <property type="entry name" value="Glyco_trans_11"/>
</dbReference>
<dbReference type="Proteomes" id="UP000440578">
    <property type="component" value="Unassembled WGS sequence"/>
</dbReference>
<dbReference type="GO" id="GO:0005975">
    <property type="term" value="P:carbohydrate metabolic process"/>
    <property type="evidence" value="ECO:0007669"/>
    <property type="project" value="InterPro"/>
</dbReference>
<evidence type="ECO:0000256" key="2">
    <source>
        <dbReference type="ARBA" id="ARBA00022679"/>
    </source>
</evidence>
<keyword evidence="3" id="KW-0735">Signal-anchor</keyword>
<accession>A0A6A4X2H0</accession>
<keyword evidence="3" id="KW-0325">Glycoprotein</keyword>